<reference evidence="4 5" key="1">
    <citation type="journal article" date="2016" name="Nat. Commun.">
        <title>Thousands of microbial genomes shed light on interconnected biogeochemical processes in an aquifer system.</title>
        <authorList>
            <person name="Anantharaman K."/>
            <person name="Brown C.T."/>
            <person name="Hug L.A."/>
            <person name="Sharon I."/>
            <person name="Castelle C.J."/>
            <person name="Probst A.J."/>
            <person name="Thomas B.C."/>
            <person name="Singh A."/>
            <person name="Wilkins M.J."/>
            <person name="Karaoz U."/>
            <person name="Brodie E.L."/>
            <person name="Williams K.H."/>
            <person name="Hubbard S.S."/>
            <person name="Banfield J.F."/>
        </authorList>
    </citation>
    <scope>NUCLEOTIDE SEQUENCE [LARGE SCALE GENOMIC DNA]</scope>
</reference>
<dbReference type="InterPro" id="IPR007164">
    <property type="entry name" value="GTP-dep_dephospho-CoA_kin"/>
</dbReference>
<dbReference type="PANTHER" id="PTHR40732:SF1">
    <property type="entry name" value="GTP-DEPENDENT DEPHOSPHO-COA KINASE"/>
    <property type="match status" value="1"/>
</dbReference>
<dbReference type="SUPFAM" id="SSF52374">
    <property type="entry name" value="Nucleotidylyl transferase"/>
    <property type="match status" value="1"/>
</dbReference>
<dbReference type="AlphaFoldDB" id="A0A1F7GLS7"/>
<sequence length="370" mass="42068">MKKYKNIIYAGTFDHLHIGHKKLLDMAFEIAEHVSLGITSDEMVKNKILSKTIEKLEVRSKKLEEYLKERKYKKRARVFVLEDIYGPSIGKFSADALLVTKDTLKNGKKVNSERQKSGFPPLELIVAPFVLADDEKPITSERIRLGEIDRYGHCYSLLVNSYLGNPTWPKLRGARKKLILPEVMREELRKPLGKVISGSVNQLNQVAQKAIRSINQFKIVPPVIISVGDIITLSLIRQKYIPHISIIDLRSRRESIQREKIYETIQLECGPASPAGRRTKVAYVKTQNKAGEINLEAGKRIKEAIHDSIFDNKKSVIEVEGEEDLLALPAILFAPLHSIILYGQWNLGVVAVEVTEEKKKEVKQLLGRFR</sequence>
<dbReference type="Pfam" id="PF01467">
    <property type="entry name" value="CTP_transf_like"/>
    <property type="match status" value="1"/>
</dbReference>
<feature type="domain" description="Cytidyltransferase-like" evidence="3">
    <location>
        <begin position="8"/>
        <end position="144"/>
    </location>
</feature>
<dbReference type="HAMAP" id="MF_00590">
    <property type="entry name" value="Dephospho_CoA_kinase_GTP_dep"/>
    <property type="match status" value="1"/>
</dbReference>
<protein>
    <recommendedName>
        <fullName evidence="3">Cytidyltransferase-like domain-containing protein</fullName>
    </recommendedName>
</protein>
<dbReference type="Proteomes" id="UP000177026">
    <property type="component" value="Unassembled WGS sequence"/>
</dbReference>
<evidence type="ECO:0000256" key="1">
    <source>
        <dbReference type="ARBA" id="ARBA00022741"/>
    </source>
</evidence>
<dbReference type="GO" id="GO:0015937">
    <property type="term" value="P:coenzyme A biosynthetic process"/>
    <property type="evidence" value="ECO:0007669"/>
    <property type="project" value="InterPro"/>
</dbReference>
<dbReference type="NCBIfam" id="TIGR00125">
    <property type="entry name" value="cyt_tran_rel"/>
    <property type="match status" value="1"/>
</dbReference>
<evidence type="ECO:0000313" key="4">
    <source>
        <dbReference type="EMBL" id="OGK19775.1"/>
    </source>
</evidence>
<proteinExistence type="inferred from homology"/>
<dbReference type="PANTHER" id="PTHR40732">
    <property type="entry name" value="UPF0218 PROTEIN TK1697"/>
    <property type="match status" value="1"/>
</dbReference>
<accession>A0A1F7GLS7</accession>
<evidence type="ECO:0000313" key="5">
    <source>
        <dbReference type="Proteomes" id="UP000177026"/>
    </source>
</evidence>
<dbReference type="GO" id="GO:0005525">
    <property type="term" value="F:GTP binding"/>
    <property type="evidence" value="ECO:0007669"/>
    <property type="project" value="UniProtKB-KW"/>
</dbReference>
<dbReference type="Gene3D" id="3.40.50.620">
    <property type="entry name" value="HUPs"/>
    <property type="match status" value="1"/>
</dbReference>
<keyword evidence="1" id="KW-0547">Nucleotide-binding</keyword>
<dbReference type="GO" id="GO:0016301">
    <property type="term" value="F:kinase activity"/>
    <property type="evidence" value="ECO:0007669"/>
    <property type="project" value="InterPro"/>
</dbReference>
<dbReference type="NCBIfam" id="NF001985">
    <property type="entry name" value="PRK00777.1"/>
    <property type="match status" value="1"/>
</dbReference>
<keyword evidence="2" id="KW-0342">GTP-binding</keyword>
<gene>
    <name evidence="4" type="ORF">A2866_05640</name>
</gene>
<dbReference type="EMBL" id="MFZI01000043">
    <property type="protein sequence ID" value="OGK19775.1"/>
    <property type="molecule type" value="Genomic_DNA"/>
</dbReference>
<organism evidence="4 5">
    <name type="scientific">Candidatus Roizmanbacteria bacterium RIFCSPHIGHO2_01_FULL_39_8</name>
    <dbReference type="NCBI Taxonomy" id="1802033"/>
    <lineage>
        <taxon>Bacteria</taxon>
        <taxon>Candidatus Roizmaniibacteriota</taxon>
    </lineage>
</organism>
<dbReference type="InterPro" id="IPR004821">
    <property type="entry name" value="Cyt_trans-like"/>
</dbReference>
<comment type="caution">
    <text evidence="4">The sequence shown here is derived from an EMBL/GenBank/DDBJ whole genome shotgun (WGS) entry which is preliminary data.</text>
</comment>
<dbReference type="InterPro" id="IPR014729">
    <property type="entry name" value="Rossmann-like_a/b/a_fold"/>
</dbReference>
<name>A0A1F7GLS7_9BACT</name>
<evidence type="ECO:0000259" key="3">
    <source>
        <dbReference type="Pfam" id="PF01467"/>
    </source>
</evidence>
<evidence type="ECO:0000256" key="2">
    <source>
        <dbReference type="ARBA" id="ARBA00023134"/>
    </source>
</evidence>
<dbReference type="Pfam" id="PF04019">
    <property type="entry name" value="DUF359"/>
    <property type="match status" value="1"/>
</dbReference>